<organism evidence="1 2">
    <name type="scientific">Aspergillus pseudonomiae</name>
    <dbReference type="NCBI Taxonomy" id="1506151"/>
    <lineage>
        <taxon>Eukaryota</taxon>
        <taxon>Fungi</taxon>
        <taxon>Dikarya</taxon>
        <taxon>Ascomycota</taxon>
        <taxon>Pezizomycotina</taxon>
        <taxon>Eurotiomycetes</taxon>
        <taxon>Eurotiomycetidae</taxon>
        <taxon>Eurotiales</taxon>
        <taxon>Aspergillaceae</taxon>
        <taxon>Aspergillus</taxon>
        <taxon>Aspergillus subgen. Circumdati</taxon>
    </lineage>
</organism>
<sequence>MVTMATPLVSYSHYLYENCDGLITSANLAPSYCVGVENFPIKSFTAYVSSGACDDSKSPVLNIYSGTNCESGLVQTVSVNSENQCFAADTTVQSWR</sequence>
<dbReference type="EMBL" id="ML736765">
    <property type="protein sequence ID" value="KAE8404793.1"/>
    <property type="molecule type" value="Genomic_DNA"/>
</dbReference>
<dbReference type="AlphaFoldDB" id="A0A5N7DFK6"/>
<keyword evidence="2" id="KW-1185">Reference proteome</keyword>
<dbReference type="RefSeq" id="XP_031942112.1">
    <property type="nucleotide sequence ID" value="XM_032081822.1"/>
</dbReference>
<reference evidence="1 2" key="1">
    <citation type="submission" date="2019-04" db="EMBL/GenBank/DDBJ databases">
        <authorList>
            <consortium name="DOE Joint Genome Institute"/>
            <person name="Mondo S."/>
            <person name="Kjaerbolling I."/>
            <person name="Vesth T."/>
            <person name="Frisvad J.C."/>
            <person name="Nybo J.L."/>
            <person name="Theobald S."/>
            <person name="Kildgaard S."/>
            <person name="Isbrandt T."/>
            <person name="Kuo A."/>
            <person name="Sato A."/>
            <person name="Lyhne E.K."/>
            <person name="Kogle M.E."/>
            <person name="Wiebenga A."/>
            <person name="Kun R.S."/>
            <person name="Lubbers R.J."/>
            <person name="Makela M.R."/>
            <person name="Barry K."/>
            <person name="Chovatia M."/>
            <person name="Clum A."/>
            <person name="Daum C."/>
            <person name="Haridas S."/>
            <person name="He G."/>
            <person name="LaButti K."/>
            <person name="Lipzen A."/>
            <person name="Riley R."/>
            <person name="Salamov A."/>
            <person name="Simmons B.A."/>
            <person name="Magnuson J.K."/>
            <person name="Henrissat B."/>
            <person name="Mortensen U.H."/>
            <person name="Larsen T.O."/>
            <person name="Devries R.P."/>
            <person name="Grigoriev I.V."/>
            <person name="Machida M."/>
            <person name="Baker S.E."/>
            <person name="Andersen M.R."/>
            <person name="Cantor M.N."/>
            <person name="Hua S.X."/>
        </authorList>
    </citation>
    <scope>NUCLEOTIDE SEQUENCE [LARGE SCALE GENOMIC DNA]</scope>
    <source>
        <strain evidence="1 2">CBS 119388</strain>
    </source>
</reference>
<protein>
    <submittedName>
        <fullName evidence="1">Uncharacterized protein</fullName>
    </submittedName>
</protein>
<evidence type="ECO:0000313" key="1">
    <source>
        <dbReference type="EMBL" id="KAE8404793.1"/>
    </source>
</evidence>
<accession>A0A5N7DFK6</accession>
<gene>
    <name evidence="1" type="ORF">BDV37DRAFT_246970</name>
</gene>
<proteinExistence type="predicted"/>
<evidence type="ECO:0000313" key="2">
    <source>
        <dbReference type="Proteomes" id="UP000325579"/>
    </source>
</evidence>
<dbReference type="Proteomes" id="UP000325579">
    <property type="component" value="Unassembled WGS sequence"/>
</dbReference>
<dbReference type="OrthoDB" id="4423022at2759"/>
<name>A0A5N7DFK6_9EURO</name>
<dbReference type="GeneID" id="43666513"/>